<feature type="transmembrane region" description="Helical" evidence="8">
    <location>
        <begin position="112"/>
        <end position="130"/>
    </location>
</feature>
<keyword evidence="11" id="KW-1185">Reference proteome</keyword>
<dbReference type="Proteomes" id="UP000004508">
    <property type="component" value="Unassembled WGS sequence"/>
</dbReference>
<evidence type="ECO:0000256" key="3">
    <source>
        <dbReference type="ARBA" id="ARBA00022676"/>
    </source>
</evidence>
<feature type="transmembrane region" description="Helical" evidence="8">
    <location>
        <begin position="195"/>
        <end position="227"/>
    </location>
</feature>
<dbReference type="RefSeq" id="WP_007912949.1">
    <property type="nucleotide sequence ID" value="NZ_ADVG01000002.1"/>
</dbReference>
<evidence type="ECO:0000313" key="10">
    <source>
        <dbReference type="EMBL" id="EFH87626.1"/>
    </source>
</evidence>
<dbReference type="InParanoid" id="D6TQF9"/>
<dbReference type="GO" id="GO:0005886">
    <property type="term" value="C:plasma membrane"/>
    <property type="evidence" value="ECO:0007669"/>
    <property type="project" value="UniProtKB-SubCell"/>
</dbReference>
<gene>
    <name evidence="10" type="ORF">Krac_8969</name>
</gene>
<keyword evidence="3" id="KW-0328">Glycosyltransferase</keyword>
<dbReference type="InterPro" id="IPR050297">
    <property type="entry name" value="LipidA_mod_glycosyltrf_83"/>
</dbReference>
<dbReference type="PANTHER" id="PTHR33908:SF11">
    <property type="entry name" value="MEMBRANE PROTEIN"/>
    <property type="match status" value="1"/>
</dbReference>
<dbReference type="GO" id="GO:0016763">
    <property type="term" value="F:pentosyltransferase activity"/>
    <property type="evidence" value="ECO:0007669"/>
    <property type="project" value="TreeGrafter"/>
</dbReference>
<feature type="transmembrane region" description="Helical" evidence="8">
    <location>
        <begin position="371"/>
        <end position="390"/>
    </location>
</feature>
<feature type="transmembrane region" description="Helical" evidence="8">
    <location>
        <begin position="338"/>
        <end position="359"/>
    </location>
</feature>
<dbReference type="EMBL" id="ADVG01000002">
    <property type="protein sequence ID" value="EFH87626.1"/>
    <property type="molecule type" value="Genomic_DNA"/>
</dbReference>
<dbReference type="PANTHER" id="PTHR33908">
    <property type="entry name" value="MANNOSYLTRANSFERASE YKCB-RELATED"/>
    <property type="match status" value="1"/>
</dbReference>
<dbReference type="GO" id="GO:0009103">
    <property type="term" value="P:lipopolysaccharide biosynthetic process"/>
    <property type="evidence" value="ECO:0007669"/>
    <property type="project" value="UniProtKB-ARBA"/>
</dbReference>
<comment type="subcellular location">
    <subcellularLocation>
        <location evidence="1">Cell membrane</location>
        <topology evidence="1">Multi-pass membrane protein</topology>
    </subcellularLocation>
</comment>
<evidence type="ECO:0000256" key="7">
    <source>
        <dbReference type="ARBA" id="ARBA00023136"/>
    </source>
</evidence>
<feature type="transmembrane region" description="Helical" evidence="8">
    <location>
        <begin position="239"/>
        <end position="259"/>
    </location>
</feature>
<name>D6TQF9_KTERA</name>
<evidence type="ECO:0000313" key="11">
    <source>
        <dbReference type="Proteomes" id="UP000004508"/>
    </source>
</evidence>
<evidence type="ECO:0000259" key="9">
    <source>
        <dbReference type="Pfam" id="PF13231"/>
    </source>
</evidence>
<sequence length="553" mass="62473">MSQPSHADADTAIPQQLVAGSNSWLQPLILTRYRHWIAGICIFILAIVFCFYHLGTPSIWFDEAFSVELARQPLSLVWRLITGPEPNMELYYLLLHFWLQVTSLFGFQPTEFIVRFPSALSASCCALIIYMLGRRAVGLIGGCLAACLYILSDLQLTYAQQTRGYALQSLLLCLSFLALWQAILGQKHQARWWTIYTIAGVLAVYTHLFSVLVLLAQGIALAGILLVPNAWQKQSRSQFKAMLLSAVSMGVLLLPVIILTRHGSKTGWLPVPHLSNIYHLFQTFSGNQKFYFYGSLACICAAILIVTTSYLLQYQPRLRESVIQKSNSTETLLSQQNLLPWLWLLLCWLVIPIVASFIVSQGATRLFSSRYLVVVLPAFFLLVASGVTALRNRGVQALLIIELLFLAYSTVPTYYRSAQVEDWNVSSAWLVEHYQPGDGLVCYDNIQGCQISMEYYLHAYPANDAHFSPDSPGFFSWETYNFNNAPDALDTKKLAAYGTKHPHLFLIIARLSSYESVKRVHATEQWLDMHFHYADQFVTRTVTIRIYATSTQS</sequence>
<keyword evidence="5 8" id="KW-0812">Transmembrane</keyword>
<dbReference type="Pfam" id="PF13231">
    <property type="entry name" value="PMT_2"/>
    <property type="match status" value="1"/>
</dbReference>
<comment type="caution">
    <text evidence="10">The sequence shown here is derived from an EMBL/GenBank/DDBJ whole genome shotgun (WGS) entry which is preliminary data.</text>
</comment>
<dbReference type="STRING" id="485913.Krac_8969"/>
<keyword evidence="4" id="KW-0808">Transferase</keyword>
<feature type="domain" description="Glycosyltransferase RgtA/B/C/D-like" evidence="9">
    <location>
        <begin position="97"/>
        <end position="257"/>
    </location>
</feature>
<dbReference type="eggNOG" id="COG5305">
    <property type="taxonomic scope" value="Bacteria"/>
</dbReference>
<evidence type="ECO:0000256" key="4">
    <source>
        <dbReference type="ARBA" id="ARBA00022679"/>
    </source>
</evidence>
<protein>
    <submittedName>
        <fullName evidence="10">Membrane protein</fullName>
    </submittedName>
</protein>
<evidence type="ECO:0000256" key="6">
    <source>
        <dbReference type="ARBA" id="ARBA00022989"/>
    </source>
</evidence>
<reference evidence="10 11" key="1">
    <citation type="journal article" date="2011" name="Stand. Genomic Sci.">
        <title>Non-contiguous finished genome sequence and contextual data of the filamentous soil bacterium Ktedonobacter racemifer type strain (SOSP1-21).</title>
        <authorList>
            <person name="Chang Y.J."/>
            <person name="Land M."/>
            <person name="Hauser L."/>
            <person name="Chertkov O."/>
            <person name="Del Rio T.G."/>
            <person name="Nolan M."/>
            <person name="Copeland A."/>
            <person name="Tice H."/>
            <person name="Cheng J.F."/>
            <person name="Lucas S."/>
            <person name="Han C."/>
            <person name="Goodwin L."/>
            <person name="Pitluck S."/>
            <person name="Ivanova N."/>
            <person name="Ovchinikova G."/>
            <person name="Pati A."/>
            <person name="Chen A."/>
            <person name="Palaniappan K."/>
            <person name="Mavromatis K."/>
            <person name="Liolios K."/>
            <person name="Brettin T."/>
            <person name="Fiebig A."/>
            <person name="Rohde M."/>
            <person name="Abt B."/>
            <person name="Goker M."/>
            <person name="Detter J.C."/>
            <person name="Woyke T."/>
            <person name="Bristow J."/>
            <person name="Eisen J.A."/>
            <person name="Markowitz V."/>
            <person name="Hugenholtz P."/>
            <person name="Kyrpides N.C."/>
            <person name="Klenk H.P."/>
            <person name="Lapidus A."/>
        </authorList>
    </citation>
    <scope>NUCLEOTIDE SEQUENCE [LARGE SCALE GENOMIC DNA]</scope>
    <source>
        <strain evidence="11">DSM 44963</strain>
    </source>
</reference>
<proteinExistence type="predicted"/>
<dbReference type="AlphaFoldDB" id="D6TQF9"/>
<evidence type="ECO:0000256" key="5">
    <source>
        <dbReference type="ARBA" id="ARBA00022692"/>
    </source>
</evidence>
<feature type="transmembrane region" description="Helical" evidence="8">
    <location>
        <begin position="36"/>
        <end position="55"/>
    </location>
</feature>
<dbReference type="InterPro" id="IPR038731">
    <property type="entry name" value="RgtA/B/C-like"/>
</dbReference>
<feature type="transmembrane region" description="Helical" evidence="8">
    <location>
        <begin position="136"/>
        <end position="152"/>
    </location>
</feature>
<accession>D6TQF9</accession>
<keyword evidence="2" id="KW-1003">Cell membrane</keyword>
<dbReference type="OrthoDB" id="142609at2"/>
<evidence type="ECO:0000256" key="2">
    <source>
        <dbReference type="ARBA" id="ARBA00022475"/>
    </source>
</evidence>
<keyword evidence="6 8" id="KW-1133">Transmembrane helix</keyword>
<evidence type="ECO:0000256" key="8">
    <source>
        <dbReference type="SAM" id="Phobius"/>
    </source>
</evidence>
<evidence type="ECO:0000256" key="1">
    <source>
        <dbReference type="ARBA" id="ARBA00004651"/>
    </source>
</evidence>
<feature type="transmembrane region" description="Helical" evidence="8">
    <location>
        <begin position="164"/>
        <end position="183"/>
    </location>
</feature>
<feature type="transmembrane region" description="Helical" evidence="8">
    <location>
        <begin position="290"/>
        <end position="312"/>
    </location>
</feature>
<organism evidence="10 11">
    <name type="scientific">Ktedonobacter racemifer DSM 44963</name>
    <dbReference type="NCBI Taxonomy" id="485913"/>
    <lineage>
        <taxon>Bacteria</taxon>
        <taxon>Bacillati</taxon>
        <taxon>Chloroflexota</taxon>
        <taxon>Ktedonobacteria</taxon>
        <taxon>Ktedonobacterales</taxon>
        <taxon>Ktedonobacteraceae</taxon>
        <taxon>Ktedonobacter</taxon>
    </lineage>
</organism>
<keyword evidence="7 8" id="KW-0472">Membrane</keyword>